<proteinExistence type="predicted"/>
<evidence type="ECO:0000313" key="2">
    <source>
        <dbReference type="Proteomes" id="UP000789920"/>
    </source>
</evidence>
<protein>
    <submittedName>
        <fullName evidence="1">23593_t:CDS:1</fullName>
    </submittedName>
</protein>
<sequence length="170" mass="19222">MAKKYDIASKPDVREYIRFLNFRKVNKSLAYLKSSFKELDIMVKQNKPNGIYAGIHPRFNKIIVIVSLPPDQRIQAFIEAARQYDADVYFDLSPTITSTYIKRNKMSCIGGDSGGPVFSFSDFSDLGLVTIHGIVVLSADNAISPFYPFSIILPREIILKSANLEFITKF</sequence>
<keyword evidence="2" id="KW-1185">Reference proteome</keyword>
<gene>
    <name evidence="1" type="ORF">RPERSI_LOCUS6045</name>
</gene>
<organism evidence="1 2">
    <name type="scientific">Racocetra persica</name>
    <dbReference type="NCBI Taxonomy" id="160502"/>
    <lineage>
        <taxon>Eukaryota</taxon>
        <taxon>Fungi</taxon>
        <taxon>Fungi incertae sedis</taxon>
        <taxon>Mucoromycota</taxon>
        <taxon>Glomeromycotina</taxon>
        <taxon>Glomeromycetes</taxon>
        <taxon>Diversisporales</taxon>
        <taxon>Gigasporaceae</taxon>
        <taxon>Racocetra</taxon>
    </lineage>
</organism>
<comment type="caution">
    <text evidence="1">The sequence shown here is derived from an EMBL/GenBank/DDBJ whole genome shotgun (WGS) entry which is preliminary data.</text>
</comment>
<dbReference type="Proteomes" id="UP000789920">
    <property type="component" value="Unassembled WGS sequence"/>
</dbReference>
<accession>A0ACA9MP10</accession>
<evidence type="ECO:0000313" key="1">
    <source>
        <dbReference type="EMBL" id="CAG8604408.1"/>
    </source>
</evidence>
<reference evidence="1" key="1">
    <citation type="submission" date="2021-06" db="EMBL/GenBank/DDBJ databases">
        <authorList>
            <person name="Kallberg Y."/>
            <person name="Tangrot J."/>
            <person name="Rosling A."/>
        </authorList>
    </citation>
    <scope>NUCLEOTIDE SEQUENCE</scope>
    <source>
        <strain evidence="1">MA461A</strain>
    </source>
</reference>
<name>A0ACA9MP10_9GLOM</name>
<dbReference type="EMBL" id="CAJVQC010009424">
    <property type="protein sequence ID" value="CAG8604408.1"/>
    <property type="molecule type" value="Genomic_DNA"/>
</dbReference>